<keyword evidence="2" id="KW-0812">Transmembrane</keyword>
<dbReference type="STRING" id="46223.SAMN05421852_13311"/>
<reference evidence="3 4" key="1">
    <citation type="submission" date="2016-10" db="EMBL/GenBank/DDBJ databases">
        <authorList>
            <person name="de Groot N.N."/>
        </authorList>
    </citation>
    <scope>NUCLEOTIDE SEQUENCE [LARGE SCALE GENOMIC DNA]</scope>
    <source>
        <strain evidence="3 4">DSM 44778</strain>
    </source>
</reference>
<sequence length="348" mass="39782">MEGIAAVLLLIFIAVVIVVNVFYRMGKKKEPSAISYILPDLGIQKHNAMFESHMKSLLEHLRASYPPGYVERVRERVIREHQISLVEWEHRWFEWERYLMMTAILRSVPMFSRKVDDVWHEMLMFTREYKEFSERYLKNMLHHIPNDSEAPFNPGERAWFDFIYVLLFQPTHYSQIAWGPFLRHPLSLELLNDFQRLSPDLLKKKYFNEQAAENLTGVAEIISFLIQFIHHELVSQKNFTRAYGTYPSTFYHRYLKGLRLSHPSLSLLVGGLYLSAYHHDHFYQEYEKLYKEIDEAESKTGSYGSDGGSGSDGGYVDSSGNGDSSSDGGGDSSGCSSCGGGCGGGGGD</sequence>
<keyword evidence="4" id="KW-1185">Reference proteome</keyword>
<keyword evidence="2" id="KW-1133">Transmembrane helix</keyword>
<feature type="compositionally biased region" description="Gly residues" evidence="1">
    <location>
        <begin position="327"/>
        <end position="348"/>
    </location>
</feature>
<evidence type="ECO:0000256" key="2">
    <source>
        <dbReference type="SAM" id="Phobius"/>
    </source>
</evidence>
<proteinExistence type="predicted"/>
<evidence type="ECO:0000313" key="4">
    <source>
        <dbReference type="Proteomes" id="UP000199545"/>
    </source>
</evidence>
<feature type="compositionally biased region" description="Low complexity" evidence="1">
    <location>
        <begin position="314"/>
        <end position="326"/>
    </location>
</feature>
<feature type="region of interest" description="Disordered" evidence="1">
    <location>
        <begin position="299"/>
        <end position="348"/>
    </location>
</feature>
<organism evidence="3 4">
    <name type="scientific">Thermoflavimicrobium dichotomicum</name>
    <dbReference type="NCBI Taxonomy" id="46223"/>
    <lineage>
        <taxon>Bacteria</taxon>
        <taxon>Bacillati</taxon>
        <taxon>Bacillota</taxon>
        <taxon>Bacilli</taxon>
        <taxon>Bacillales</taxon>
        <taxon>Thermoactinomycetaceae</taxon>
        <taxon>Thermoflavimicrobium</taxon>
    </lineage>
</organism>
<name>A0A1I3V6C4_9BACL</name>
<feature type="compositionally biased region" description="Gly residues" evidence="1">
    <location>
        <begin position="304"/>
        <end position="313"/>
    </location>
</feature>
<dbReference type="AlphaFoldDB" id="A0A1I3V6C4"/>
<dbReference type="OrthoDB" id="71172at2"/>
<feature type="transmembrane region" description="Helical" evidence="2">
    <location>
        <begin position="6"/>
        <end position="23"/>
    </location>
</feature>
<evidence type="ECO:0000256" key="1">
    <source>
        <dbReference type="SAM" id="MobiDB-lite"/>
    </source>
</evidence>
<keyword evidence="2" id="KW-0472">Membrane</keyword>
<dbReference type="RefSeq" id="WP_093231708.1">
    <property type="nucleotide sequence ID" value="NZ_FORR01000033.1"/>
</dbReference>
<dbReference type="Proteomes" id="UP000199545">
    <property type="component" value="Unassembled WGS sequence"/>
</dbReference>
<evidence type="ECO:0000313" key="3">
    <source>
        <dbReference type="EMBL" id="SFJ89737.1"/>
    </source>
</evidence>
<gene>
    <name evidence="3" type="ORF">SAMN05421852_13311</name>
</gene>
<accession>A0A1I3V6C4</accession>
<protein>
    <submittedName>
        <fullName evidence="3">Uncharacterized protein</fullName>
    </submittedName>
</protein>
<dbReference type="EMBL" id="FORR01000033">
    <property type="protein sequence ID" value="SFJ89737.1"/>
    <property type="molecule type" value="Genomic_DNA"/>
</dbReference>